<dbReference type="CDD" id="cd17039">
    <property type="entry name" value="Ubl_ubiquitin_like"/>
    <property type="match status" value="1"/>
</dbReference>
<organism evidence="1">
    <name type="scientific">Alexandrium monilatum</name>
    <dbReference type="NCBI Taxonomy" id="311494"/>
    <lineage>
        <taxon>Eukaryota</taxon>
        <taxon>Sar</taxon>
        <taxon>Alveolata</taxon>
        <taxon>Dinophyceae</taxon>
        <taxon>Gonyaulacales</taxon>
        <taxon>Pyrocystaceae</taxon>
        <taxon>Alexandrium</taxon>
    </lineage>
</organism>
<proteinExistence type="predicted"/>
<dbReference type="AlphaFoldDB" id="A0A7S4PSL7"/>
<reference evidence="1" key="1">
    <citation type="submission" date="2021-01" db="EMBL/GenBank/DDBJ databases">
        <authorList>
            <person name="Corre E."/>
            <person name="Pelletier E."/>
            <person name="Niang G."/>
            <person name="Scheremetjew M."/>
            <person name="Finn R."/>
            <person name="Kale V."/>
            <person name="Holt S."/>
            <person name="Cochrane G."/>
            <person name="Meng A."/>
            <person name="Brown T."/>
            <person name="Cohen L."/>
        </authorList>
    </citation>
    <scope>NUCLEOTIDE SEQUENCE</scope>
    <source>
        <strain evidence="1">CCMP3105</strain>
    </source>
</reference>
<name>A0A7S4PSL7_9DINO</name>
<sequence>MAEPPQGPSAVLLRSPSGVAHALEVGPTDTVAEMRAQLGERLGSSDDVDVVVLRGLARLDDGCAVASLGAGPGSDALSFVQVPGRQLRLLRSRLGPGWLDVDYAQYHLGTVLGLFPEGLDFADNKWIFWTDNCLGNWLYRALGRLVESGLLERNDEESQFRLAEDAGSGGSPSLLARLGETPESMAPVQRYHFMAQRRNSRVLNM</sequence>
<dbReference type="EMBL" id="HBNR01001062">
    <property type="protein sequence ID" value="CAE4561153.1"/>
    <property type="molecule type" value="Transcribed_RNA"/>
</dbReference>
<evidence type="ECO:0000313" key="1">
    <source>
        <dbReference type="EMBL" id="CAE4561153.1"/>
    </source>
</evidence>
<gene>
    <name evidence="1" type="ORF">AMON00008_LOCUS772</name>
</gene>
<evidence type="ECO:0008006" key="2">
    <source>
        <dbReference type="Google" id="ProtNLM"/>
    </source>
</evidence>
<protein>
    <recommendedName>
        <fullName evidence="2">Ubiquitin-like domain-containing protein</fullName>
    </recommendedName>
</protein>
<accession>A0A7S4PSL7</accession>